<organism evidence="2 3">
    <name type="scientific">Lentinus brumalis</name>
    <dbReference type="NCBI Taxonomy" id="2498619"/>
    <lineage>
        <taxon>Eukaryota</taxon>
        <taxon>Fungi</taxon>
        <taxon>Dikarya</taxon>
        <taxon>Basidiomycota</taxon>
        <taxon>Agaricomycotina</taxon>
        <taxon>Agaricomycetes</taxon>
        <taxon>Polyporales</taxon>
        <taxon>Polyporaceae</taxon>
        <taxon>Lentinus</taxon>
    </lineage>
</organism>
<keyword evidence="3" id="KW-1185">Reference proteome</keyword>
<evidence type="ECO:0000313" key="2">
    <source>
        <dbReference type="EMBL" id="RDX51213.1"/>
    </source>
</evidence>
<name>A0A371DFC0_9APHY</name>
<feature type="signal peptide" evidence="1">
    <location>
        <begin position="1"/>
        <end position="18"/>
    </location>
</feature>
<gene>
    <name evidence="2" type="ORF">OH76DRAFT_1481513</name>
</gene>
<protein>
    <recommendedName>
        <fullName evidence="4">Secreted protein</fullName>
    </recommendedName>
</protein>
<keyword evidence="1" id="KW-0732">Signal</keyword>
<proteinExistence type="predicted"/>
<evidence type="ECO:0008006" key="4">
    <source>
        <dbReference type="Google" id="ProtNLM"/>
    </source>
</evidence>
<dbReference type="AlphaFoldDB" id="A0A371DFC0"/>
<evidence type="ECO:0000313" key="3">
    <source>
        <dbReference type="Proteomes" id="UP000256964"/>
    </source>
</evidence>
<reference evidence="2 3" key="1">
    <citation type="journal article" date="2018" name="Biotechnol. Biofuels">
        <title>Integrative visual omics of the white-rot fungus Polyporus brumalis exposes the biotechnological potential of its oxidative enzymes for delignifying raw plant biomass.</title>
        <authorList>
            <person name="Miyauchi S."/>
            <person name="Rancon A."/>
            <person name="Drula E."/>
            <person name="Hage H."/>
            <person name="Chaduli D."/>
            <person name="Favel A."/>
            <person name="Grisel S."/>
            <person name="Henrissat B."/>
            <person name="Herpoel-Gimbert I."/>
            <person name="Ruiz-Duenas F.J."/>
            <person name="Chevret D."/>
            <person name="Hainaut M."/>
            <person name="Lin J."/>
            <person name="Wang M."/>
            <person name="Pangilinan J."/>
            <person name="Lipzen A."/>
            <person name="Lesage-Meessen L."/>
            <person name="Navarro D."/>
            <person name="Riley R."/>
            <person name="Grigoriev I.V."/>
            <person name="Zhou S."/>
            <person name="Raouche S."/>
            <person name="Rosso M.N."/>
        </authorList>
    </citation>
    <scope>NUCLEOTIDE SEQUENCE [LARGE SCALE GENOMIC DNA]</scope>
    <source>
        <strain evidence="2 3">BRFM 1820</strain>
    </source>
</reference>
<dbReference type="Proteomes" id="UP000256964">
    <property type="component" value="Unassembled WGS sequence"/>
</dbReference>
<feature type="chain" id="PRO_5016968107" description="Secreted protein" evidence="1">
    <location>
        <begin position="19"/>
        <end position="93"/>
    </location>
</feature>
<dbReference type="EMBL" id="KZ857395">
    <property type="protein sequence ID" value="RDX51213.1"/>
    <property type="molecule type" value="Genomic_DNA"/>
</dbReference>
<sequence length="93" mass="10240">MTDLHISLLVLFCRPVTCTRIGASIGRLGALLYCSCLILETMVTQNSRAGERSKLGCARRLRTLGVRINPDAMLNSKSSHKYLAGTLTDRVFL</sequence>
<accession>A0A371DFC0</accession>
<evidence type="ECO:0000256" key="1">
    <source>
        <dbReference type="SAM" id="SignalP"/>
    </source>
</evidence>